<name>A0A401FRN3_9BACT</name>
<feature type="binding site" evidence="2">
    <location>
        <position position="93"/>
    </location>
    <ligand>
        <name>Zn(2+)</name>
        <dbReference type="ChEBI" id="CHEBI:29105"/>
    </ligand>
</feature>
<evidence type="ECO:0000313" key="5">
    <source>
        <dbReference type="Proteomes" id="UP000288096"/>
    </source>
</evidence>
<accession>A0A401FRN3</accession>
<dbReference type="Gene3D" id="3.40.1050.10">
    <property type="entry name" value="Carbonic anhydrase"/>
    <property type="match status" value="1"/>
</dbReference>
<dbReference type="PANTHER" id="PTHR11002">
    <property type="entry name" value="CARBONIC ANHYDRASE"/>
    <property type="match status" value="1"/>
</dbReference>
<keyword evidence="3" id="KW-0732">Signal</keyword>
<organism evidence="4 5">
    <name type="scientific">Desulfonema ishimotonii</name>
    <dbReference type="NCBI Taxonomy" id="45657"/>
    <lineage>
        <taxon>Bacteria</taxon>
        <taxon>Pseudomonadati</taxon>
        <taxon>Thermodesulfobacteriota</taxon>
        <taxon>Desulfobacteria</taxon>
        <taxon>Desulfobacterales</taxon>
        <taxon>Desulfococcaceae</taxon>
        <taxon>Desulfonema</taxon>
    </lineage>
</organism>
<dbReference type="AlphaFoldDB" id="A0A401FRN3"/>
<dbReference type="InterPro" id="IPR001765">
    <property type="entry name" value="Carbonic_anhydrase"/>
</dbReference>
<dbReference type="OrthoDB" id="9797527at2"/>
<dbReference type="InterPro" id="IPR036874">
    <property type="entry name" value="Carbonic_anhydrase_sf"/>
</dbReference>
<dbReference type="GO" id="GO:0004089">
    <property type="term" value="F:carbonate dehydratase activity"/>
    <property type="evidence" value="ECO:0007669"/>
    <property type="project" value="InterPro"/>
</dbReference>
<comment type="similarity">
    <text evidence="1">Belongs to the beta-class carbonic anhydrase family.</text>
</comment>
<feature type="binding site" evidence="2">
    <location>
        <position position="91"/>
    </location>
    <ligand>
        <name>Zn(2+)</name>
        <dbReference type="ChEBI" id="CHEBI:29105"/>
    </ligand>
</feature>
<dbReference type="EMBL" id="BEXT01000001">
    <property type="protein sequence ID" value="GBC59610.1"/>
    <property type="molecule type" value="Genomic_DNA"/>
</dbReference>
<keyword evidence="5" id="KW-1185">Reference proteome</keyword>
<evidence type="ECO:0000313" key="4">
    <source>
        <dbReference type="EMBL" id="GBC59610.1"/>
    </source>
</evidence>
<dbReference type="Proteomes" id="UP000288096">
    <property type="component" value="Unassembled WGS sequence"/>
</dbReference>
<proteinExistence type="inferred from homology"/>
<keyword evidence="2" id="KW-0479">Metal-binding</keyword>
<comment type="cofactor">
    <cofactor evidence="2">
        <name>Zn(2+)</name>
        <dbReference type="ChEBI" id="CHEBI:29105"/>
    </cofactor>
    <text evidence="2">Binds 1 zinc ion per subunit.</text>
</comment>
<keyword evidence="2" id="KW-0862">Zinc</keyword>
<reference evidence="5" key="2">
    <citation type="submission" date="2019-01" db="EMBL/GenBank/DDBJ databases">
        <title>Genome sequence of Desulfonema ishimotonii strain Tokyo 01.</title>
        <authorList>
            <person name="Fukui M."/>
        </authorList>
    </citation>
    <scope>NUCLEOTIDE SEQUENCE [LARGE SCALE GENOMIC DNA]</scope>
    <source>
        <strain evidence="5">Tokyo 01</strain>
    </source>
</reference>
<evidence type="ECO:0000256" key="2">
    <source>
        <dbReference type="PIRSR" id="PIRSR601765-1"/>
    </source>
</evidence>
<reference evidence="5" key="1">
    <citation type="submission" date="2017-11" db="EMBL/GenBank/DDBJ databases">
        <authorList>
            <person name="Watanabe M."/>
            <person name="Kojima H."/>
        </authorList>
    </citation>
    <scope>NUCLEOTIDE SEQUENCE [LARGE SCALE GENOMIC DNA]</scope>
    <source>
        <strain evidence="5">Tokyo 01</strain>
    </source>
</reference>
<dbReference type="CDD" id="cd03378">
    <property type="entry name" value="beta_CA_cladeC"/>
    <property type="match status" value="1"/>
</dbReference>
<comment type="caution">
    <text evidence="4">The sequence shown here is derived from an EMBL/GenBank/DDBJ whole genome shotgun (WGS) entry which is preliminary data.</text>
</comment>
<dbReference type="SUPFAM" id="SSF53056">
    <property type="entry name" value="beta-carbonic anhydrase, cab"/>
    <property type="match status" value="1"/>
</dbReference>
<dbReference type="GO" id="GO:0008270">
    <property type="term" value="F:zinc ion binding"/>
    <property type="evidence" value="ECO:0007669"/>
    <property type="project" value="InterPro"/>
</dbReference>
<evidence type="ECO:0000256" key="1">
    <source>
        <dbReference type="ARBA" id="ARBA00006217"/>
    </source>
</evidence>
<feature type="chain" id="PRO_5019169144" evidence="3">
    <location>
        <begin position="24"/>
        <end position="268"/>
    </location>
</feature>
<dbReference type="RefSeq" id="WP_124327110.1">
    <property type="nucleotide sequence ID" value="NZ_BEXT01000001.1"/>
</dbReference>
<feature type="signal peptide" evidence="3">
    <location>
        <begin position="1"/>
        <end position="23"/>
    </location>
</feature>
<dbReference type="PANTHER" id="PTHR11002:SF79">
    <property type="entry name" value="CARBONIC ANHYDRASE 2"/>
    <property type="match status" value="1"/>
</dbReference>
<feature type="binding site" evidence="2">
    <location>
        <position position="144"/>
    </location>
    <ligand>
        <name>Zn(2+)</name>
        <dbReference type="ChEBI" id="CHEBI:29105"/>
    </ligand>
</feature>
<dbReference type="PROSITE" id="PS51257">
    <property type="entry name" value="PROKAR_LIPOPROTEIN"/>
    <property type="match status" value="1"/>
</dbReference>
<protein>
    <submittedName>
        <fullName evidence="4">Carbonic anhydrase</fullName>
    </submittedName>
</protein>
<dbReference type="SMART" id="SM00947">
    <property type="entry name" value="Pro_CA"/>
    <property type="match status" value="1"/>
</dbReference>
<feature type="binding site" evidence="2">
    <location>
        <position position="147"/>
    </location>
    <ligand>
        <name>Zn(2+)</name>
        <dbReference type="ChEBI" id="CHEBI:29105"/>
    </ligand>
</feature>
<dbReference type="Pfam" id="PF00484">
    <property type="entry name" value="Pro_CA"/>
    <property type="match status" value="1"/>
</dbReference>
<sequence>MKRPTRLLIPVICAAMLLACSSAPETRESEPEQHPAFSGKPTADQALEMLRDGNERFTDGKSVHPRMDAARLRQAGTEDQGDHAYATVITCSDSRVPVELIFDAGIMDIFVIRVAGNVCDTDEVGSIEYGLAHVHTPVLVVLGHTQCGAVTAVTHMLHGDRHPLERNIPPLVDNIEPAVRRAIHKHPKLHGDEIIPHAIEENVWQGIEDLFMASPVTRELVKSNSVKVIGAIYDVASGEIDWLPESDARKILKRVEKNPGRAMEPMAH</sequence>
<gene>
    <name evidence="4" type="ORF">DENIS_0549</name>
</gene>
<evidence type="ECO:0000256" key="3">
    <source>
        <dbReference type="SAM" id="SignalP"/>
    </source>
</evidence>